<evidence type="ECO:0000313" key="1">
    <source>
        <dbReference type="EMBL" id="AHF17775.1"/>
    </source>
</evidence>
<dbReference type="Proteomes" id="UP000003586">
    <property type="component" value="Chromosome"/>
</dbReference>
<organism evidence="1 2">
    <name type="scientific">Niabella soli DSM 19437</name>
    <dbReference type="NCBI Taxonomy" id="929713"/>
    <lineage>
        <taxon>Bacteria</taxon>
        <taxon>Pseudomonadati</taxon>
        <taxon>Bacteroidota</taxon>
        <taxon>Chitinophagia</taxon>
        <taxon>Chitinophagales</taxon>
        <taxon>Chitinophagaceae</taxon>
        <taxon>Niabella</taxon>
    </lineage>
</organism>
<dbReference type="STRING" id="929713.NIASO_13990"/>
<dbReference type="HOGENOM" id="CLU_2917954_0_0_10"/>
<dbReference type="KEGG" id="nso:NIASO_13990"/>
<gene>
    <name evidence="1" type="ORF">NIASO_13990</name>
</gene>
<keyword evidence="2" id="KW-1185">Reference proteome</keyword>
<protein>
    <submittedName>
        <fullName evidence="1">Uncharacterized protein</fullName>
    </submittedName>
</protein>
<dbReference type="AlphaFoldDB" id="W0F3Z0"/>
<dbReference type="EMBL" id="CP007035">
    <property type="protein sequence ID" value="AHF17775.1"/>
    <property type="molecule type" value="Genomic_DNA"/>
</dbReference>
<proteinExistence type="predicted"/>
<reference evidence="1 2" key="1">
    <citation type="submission" date="2013-12" db="EMBL/GenBank/DDBJ databases">
        <authorList>
            <consortium name="DOE Joint Genome Institute"/>
            <person name="Eisen J."/>
            <person name="Huntemann M."/>
            <person name="Han J."/>
            <person name="Chen A."/>
            <person name="Kyrpides N."/>
            <person name="Mavromatis K."/>
            <person name="Markowitz V."/>
            <person name="Palaniappan K."/>
            <person name="Ivanova N."/>
            <person name="Schaumberg A."/>
            <person name="Pati A."/>
            <person name="Liolios K."/>
            <person name="Nordberg H.P."/>
            <person name="Cantor M.N."/>
            <person name="Hua S.X."/>
            <person name="Woyke T."/>
        </authorList>
    </citation>
    <scope>NUCLEOTIDE SEQUENCE [LARGE SCALE GENOMIC DNA]</scope>
    <source>
        <strain evidence="2">DSM 19437</strain>
    </source>
</reference>
<accession>W0F3Z0</accession>
<sequence>MFFSLENEGNISLTKNKFYYVDRTQYFLTKPMAAYSRYQLLFFVPGLNFNALPACHLPIHP</sequence>
<name>W0F3Z0_9BACT</name>
<evidence type="ECO:0000313" key="2">
    <source>
        <dbReference type="Proteomes" id="UP000003586"/>
    </source>
</evidence>